<keyword evidence="2" id="KW-1185">Reference proteome</keyword>
<dbReference type="SUPFAM" id="SSF54611">
    <property type="entry name" value="SecB-like"/>
    <property type="match status" value="1"/>
</dbReference>
<protein>
    <submittedName>
        <fullName evidence="1">Uncharacterized protein</fullName>
    </submittedName>
</protein>
<name>A0ABQ2D2L1_9DEIO</name>
<evidence type="ECO:0000313" key="2">
    <source>
        <dbReference type="Proteomes" id="UP000632222"/>
    </source>
</evidence>
<gene>
    <name evidence="1" type="ORF">GCM10008938_31760</name>
</gene>
<sequence length="146" mass="16469">MARKKVLPTTEEYSTFIQHLELVNVLLKDMSVSKTAKLIPEAILGFEIHTAKPKLDPFPGGFCACVTYTIKLSQQIEATAKPEYFAQMKITLEGIYNNDLEISAEIFEVFAGMNLPVNLWPYLREMVHSLSLRMGFPGLILPVHKV</sequence>
<dbReference type="RefSeq" id="WP_189004069.1">
    <property type="nucleotide sequence ID" value="NZ_BMOD01000013.1"/>
</dbReference>
<accession>A0ABQ2D2L1</accession>
<dbReference type="Gene3D" id="3.10.420.10">
    <property type="entry name" value="SecB-like"/>
    <property type="match status" value="1"/>
</dbReference>
<dbReference type="InterPro" id="IPR035958">
    <property type="entry name" value="SecB-like_sf"/>
</dbReference>
<organism evidence="1 2">
    <name type="scientific">Deinococcus roseus</name>
    <dbReference type="NCBI Taxonomy" id="392414"/>
    <lineage>
        <taxon>Bacteria</taxon>
        <taxon>Thermotogati</taxon>
        <taxon>Deinococcota</taxon>
        <taxon>Deinococci</taxon>
        <taxon>Deinococcales</taxon>
        <taxon>Deinococcaceae</taxon>
        <taxon>Deinococcus</taxon>
    </lineage>
</organism>
<dbReference type="Proteomes" id="UP000632222">
    <property type="component" value="Unassembled WGS sequence"/>
</dbReference>
<reference evidence="2" key="1">
    <citation type="journal article" date="2019" name="Int. J. Syst. Evol. Microbiol.">
        <title>The Global Catalogue of Microorganisms (GCM) 10K type strain sequencing project: providing services to taxonomists for standard genome sequencing and annotation.</title>
        <authorList>
            <consortium name="The Broad Institute Genomics Platform"/>
            <consortium name="The Broad Institute Genome Sequencing Center for Infectious Disease"/>
            <person name="Wu L."/>
            <person name="Ma J."/>
        </authorList>
    </citation>
    <scope>NUCLEOTIDE SEQUENCE [LARGE SCALE GENOMIC DNA]</scope>
    <source>
        <strain evidence="2">JCM 14370</strain>
    </source>
</reference>
<proteinExistence type="predicted"/>
<comment type="caution">
    <text evidence="1">The sequence shown here is derived from an EMBL/GenBank/DDBJ whole genome shotgun (WGS) entry which is preliminary data.</text>
</comment>
<dbReference type="EMBL" id="BMOD01000013">
    <property type="protein sequence ID" value="GGJ43163.1"/>
    <property type="molecule type" value="Genomic_DNA"/>
</dbReference>
<evidence type="ECO:0000313" key="1">
    <source>
        <dbReference type="EMBL" id="GGJ43163.1"/>
    </source>
</evidence>